<dbReference type="Gene3D" id="2.30.30.110">
    <property type="match status" value="1"/>
</dbReference>
<accession>A0A2T2YH21</accession>
<evidence type="ECO:0000256" key="1">
    <source>
        <dbReference type="PIRNR" id="PIRNR033490"/>
    </source>
</evidence>
<gene>
    <name evidence="2" type="ORF">AHMF7605_15460</name>
</gene>
<proteinExistence type="inferred from homology"/>
<dbReference type="OrthoDB" id="9808744at2"/>
<keyword evidence="1" id="KW-0540">Nuclease</keyword>
<dbReference type="InterPro" id="IPR011067">
    <property type="entry name" value="Plasmid_toxin/cell-grow_inhib"/>
</dbReference>
<comment type="similarity">
    <text evidence="1">Belongs to the PemK/MazF family.</text>
</comment>
<keyword evidence="1" id="KW-0255">Endonuclease</keyword>
<dbReference type="SUPFAM" id="SSF50118">
    <property type="entry name" value="Cell growth inhibitor/plasmid maintenance toxic component"/>
    <property type="match status" value="1"/>
</dbReference>
<protein>
    <recommendedName>
        <fullName evidence="1">mRNA interferase</fullName>
        <ecNumber evidence="1">3.1.-.-</ecNumber>
    </recommendedName>
</protein>
<dbReference type="GO" id="GO:0003677">
    <property type="term" value="F:DNA binding"/>
    <property type="evidence" value="ECO:0007669"/>
    <property type="project" value="InterPro"/>
</dbReference>
<name>A0A2T2YH21_9BACT</name>
<comment type="function">
    <text evidence="1">Toxic component of a type II toxin-antitoxin (TA) system.</text>
</comment>
<keyword evidence="1" id="KW-0378">Hydrolase</keyword>
<dbReference type="GO" id="GO:0016787">
    <property type="term" value="F:hydrolase activity"/>
    <property type="evidence" value="ECO:0007669"/>
    <property type="project" value="UniProtKB-KW"/>
</dbReference>
<dbReference type="InterPro" id="IPR003477">
    <property type="entry name" value="PemK-like"/>
</dbReference>
<dbReference type="EC" id="3.1.-.-" evidence="1"/>
<evidence type="ECO:0000313" key="3">
    <source>
        <dbReference type="Proteomes" id="UP000240357"/>
    </source>
</evidence>
<keyword evidence="3" id="KW-1185">Reference proteome</keyword>
<dbReference type="GO" id="GO:0016075">
    <property type="term" value="P:rRNA catabolic process"/>
    <property type="evidence" value="ECO:0007669"/>
    <property type="project" value="TreeGrafter"/>
</dbReference>
<organism evidence="2 3">
    <name type="scientific">Adhaeribacter arboris</name>
    <dbReference type="NCBI Taxonomy" id="2072846"/>
    <lineage>
        <taxon>Bacteria</taxon>
        <taxon>Pseudomonadati</taxon>
        <taxon>Bacteroidota</taxon>
        <taxon>Cytophagia</taxon>
        <taxon>Cytophagales</taxon>
        <taxon>Hymenobacteraceae</taxon>
        <taxon>Adhaeribacter</taxon>
    </lineage>
</organism>
<dbReference type="PANTHER" id="PTHR33988:SF2">
    <property type="entry name" value="ENDORIBONUCLEASE MAZF"/>
    <property type="match status" value="1"/>
</dbReference>
<evidence type="ECO:0000313" key="2">
    <source>
        <dbReference type="EMBL" id="PSR54801.1"/>
    </source>
</evidence>
<comment type="caution">
    <text evidence="2">The sequence shown here is derived from an EMBL/GenBank/DDBJ whole genome shotgun (WGS) entry which is preliminary data.</text>
</comment>
<reference evidence="2 3" key="1">
    <citation type="submission" date="2018-03" db="EMBL/GenBank/DDBJ databases">
        <title>Adhaeribacter sp. HMF7605 Genome sequencing and assembly.</title>
        <authorList>
            <person name="Kang H."/>
            <person name="Kang J."/>
            <person name="Cha I."/>
            <person name="Kim H."/>
            <person name="Joh K."/>
        </authorList>
    </citation>
    <scope>NUCLEOTIDE SEQUENCE [LARGE SCALE GENOMIC DNA]</scope>
    <source>
        <strain evidence="2 3">HMF7605</strain>
    </source>
</reference>
<dbReference type="RefSeq" id="WP_106930812.1">
    <property type="nucleotide sequence ID" value="NZ_PYFT01000001.1"/>
</dbReference>
<sequence>MIVKRWGIYRDSLDTVIGSEQGKSRPVLIISDDSTNDLLNIVNVLPLTTRKAGRHIYPNEVLLAKNEYGLPNDSVVLCHQTRTLDKQRLSLEYNRVTNLSKQAEILNALCFQLGIETTTYP</sequence>
<dbReference type="GO" id="GO:0006402">
    <property type="term" value="P:mRNA catabolic process"/>
    <property type="evidence" value="ECO:0007669"/>
    <property type="project" value="TreeGrafter"/>
</dbReference>
<dbReference type="Proteomes" id="UP000240357">
    <property type="component" value="Unassembled WGS sequence"/>
</dbReference>
<dbReference type="GO" id="GO:0004521">
    <property type="term" value="F:RNA endonuclease activity"/>
    <property type="evidence" value="ECO:0007669"/>
    <property type="project" value="TreeGrafter"/>
</dbReference>
<dbReference type="EMBL" id="PYFT01000001">
    <property type="protein sequence ID" value="PSR54801.1"/>
    <property type="molecule type" value="Genomic_DNA"/>
</dbReference>
<dbReference type="PIRSF" id="PIRSF033490">
    <property type="entry name" value="MazF"/>
    <property type="match status" value="1"/>
</dbReference>
<dbReference type="AlphaFoldDB" id="A0A2T2YH21"/>
<dbReference type="Pfam" id="PF02452">
    <property type="entry name" value="PemK_toxin"/>
    <property type="match status" value="1"/>
</dbReference>
<dbReference type="PANTHER" id="PTHR33988">
    <property type="entry name" value="ENDORIBONUCLEASE MAZF-RELATED"/>
    <property type="match status" value="1"/>
</dbReference>